<evidence type="ECO:0000313" key="1">
    <source>
        <dbReference type="EMBL" id="KAJ8766635.1"/>
    </source>
</evidence>
<dbReference type="PANTHER" id="PTHR33676">
    <property type="entry name" value="COLD REGULATED PROTEIN 27"/>
    <property type="match status" value="1"/>
</dbReference>
<accession>A0AAV8TKR6</accession>
<dbReference type="Proteomes" id="UP001159364">
    <property type="component" value="Linkage Group LG04"/>
</dbReference>
<evidence type="ECO:0000313" key="2">
    <source>
        <dbReference type="Proteomes" id="UP001159364"/>
    </source>
</evidence>
<dbReference type="GO" id="GO:0042752">
    <property type="term" value="P:regulation of circadian rhythm"/>
    <property type="evidence" value="ECO:0007669"/>
    <property type="project" value="InterPro"/>
</dbReference>
<dbReference type="PANTHER" id="PTHR33676:SF17">
    <property type="entry name" value="COLD-REGULATED PROTEIN 28"/>
    <property type="match status" value="1"/>
</dbReference>
<name>A0AAV8TKR6_9ROSI</name>
<dbReference type="EMBL" id="JAIWQS010000004">
    <property type="protein sequence ID" value="KAJ8766635.1"/>
    <property type="molecule type" value="Genomic_DNA"/>
</dbReference>
<gene>
    <name evidence="1" type="ORF">K2173_001155</name>
</gene>
<dbReference type="AlphaFoldDB" id="A0AAV8TKR6"/>
<sequence length="260" mass="28071">MADLAMNLVKVAVSGCRSRLDASGSDSSAISVGCPKTFSLRKANAGPSTMWTDEKHNLYLNSLEESFVKELQQSIAFRVCPHEIMRGARSYQQLPSEDCTCSPQLGLRHGRCTKDKNEPLLESTADSNILQRNTRICCFTSACKWHNAASHVAERKSSCCSKVCHEAETSGVTHGFARSSELQPTCCLCNLVAGGVIEVSDQNFVDEGNGEMLCSVSTPKRLKTVEADASSDDQNICNVVPFGKSTTISVSTVSGAFSDR</sequence>
<dbReference type="InterPro" id="IPR044678">
    <property type="entry name" value="COR27/28"/>
</dbReference>
<proteinExistence type="predicted"/>
<organism evidence="1 2">
    <name type="scientific">Erythroxylum novogranatense</name>
    <dbReference type="NCBI Taxonomy" id="1862640"/>
    <lineage>
        <taxon>Eukaryota</taxon>
        <taxon>Viridiplantae</taxon>
        <taxon>Streptophyta</taxon>
        <taxon>Embryophyta</taxon>
        <taxon>Tracheophyta</taxon>
        <taxon>Spermatophyta</taxon>
        <taxon>Magnoliopsida</taxon>
        <taxon>eudicotyledons</taxon>
        <taxon>Gunneridae</taxon>
        <taxon>Pentapetalae</taxon>
        <taxon>rosids</taxon>
        <taxon>fabids</taxon>
        <taxon>Malpighiales</taxon>
        <taxon>Erythroxylaceae</taxon>
        <taxon>Erythroxylum</taxon>
    </lineage>
</organism>
<reference evidence="1 2" key="1">
    <citation type="submission" date="2021-09" db="EMBL/GenBank/DDBJ databases">
        <title>Genomic insights and catalytic innovation underlie evolution of tropane alkaloids biosynthesis.</title>
        <authorList>
            <person name="Wang Y.-J."/>
            <person name="Tian T."/>
            <person name="Huang J.-P."/>
            <person name="Huang S.-X."/>
        </authorList>
    </citation>
    <scope>NUCLEOTIDE SEQUENCE [LARGE SCALE GENOMIC DNA]</scope>
    <source>
        <strain evidence="1">KIB-2018</strain>
        <tissue evidence="1">Leaf</tissue>
    </source>
</reference>
<dbReference type="GO" id="GO:0009409">
    <property type="term" value="P:response to cold"/>
    <property type="evidence" value="ECO:0007669"/>
    <property type="project" value="InterPro"/>
</dbReference>
<comment type="caution">
    <text evidence="1">The sequence shown here is derived from an EMBL/GenBank/DDBJ whole genome shotgun (WGS) entry which is preliminary data.</text>
</comment>
<protein>
    <submittedName>
        <fullName evidence="1">Uncharacterized protein</fullName>
    </submittedName>
</protein>
<keyword evidence="2" id="KW-1185">Reference proteome</keyword>